<name>A0A5Q0TWD0_9VIRU</name>
<protein>
    <submittedName>
        <fullName evidence="1">Uncharacterized protein</fullName>
    </submittedName>
</protein>
<organism evidence="1">
    <name type="scientific">uncultured virus</name>
    <dbReference type="NCBI Taxonomy" id="340016"/>
    <lineage>
        <taxon>Viruses</taxon>
        <taxon>environmental samples</taxon>
    </lineage>
</organism>
<accession>A0A5Q0TWD0</accession>
<evidence type="ECO:0000313" key="1">
    <source>
        <dbReference type="EMBL" id="QGA72437.1"/>
    </source>
</evidence>
<proteinExistence type="predicted"/>
<dbReference type="EMBL" id="MK783188">
    <property type="protein sequence ID" value="QGA72437.1"/>
    <property type="molecule type" value="Genomic_DNA"/>
</dbReference>
<sequence>MKTLEGGVAMKDRVRVFAVETKDGQTVGLYVKRYYGKVVYQIALYEYPFFVNVLKEAGTIQEALEYLEEYLRDKEVVRLRGFWDYAMRYGNEVLKAKLGKVAGL</sequence>
<reference evidence="1" key="1">
    <citation type="submission" date="2019-04" db="EMBL/GenBank/DDBJ databases">
        <title>Diversity and Distribution of a Novel Hyperthermophilic Aquificales Virus Family.</title>
        <authorList>
            <person name="Mead D.A."/>
            <person name="Chevrette M.G."/>
            <person name="Lodes M."/>
            <person name="Hedlund B."/>
            <person name="Schoenfeld T.W."/>
            <person name="Monsma S.A."/>
        </authorList>
    </citation>
    <scope>NUCLEOTIDE SEQUENCE</scope>
</reference>